<name>A0ABR2ZQ41_9AGAR</name>
<dbReference type="Proteomes" id="UP001437256">
    <property type="component" value="Unassembled WGS sequence"/>
</dbReference>
<comment type="caution">
    <text evidence="2">The sequence shown here is derived from an EMBL/GenBank/DDBJ whole genome shotgun (WGS) entry which is preliminary data.</text>
</comment>
<dbReference type="PROSITE" id="PS51257">
    <property type="entry name" value="PROKAR_LIPOPROTEIN"/>
    <property type="match status" value="1"/>
</dbReference>
<feature type="compositionally biased region" description="Basic and acidic residues" evidence="1">
    <location>
        <begin position="110"/>
        <end position="125"/>
    </location>
</feature>
<dbReference type="EMBL" id="JBBXMP010000073">
    <property type="protein sequence ID" value="KAL0063801.1"/>
    <property type="molecule type" value="Genomic_DNA"/>
</dbReference>
<protein>
    <submittedName>
        <fullName evidence="2">Uncharacterized protein</fullName>
    </submittedName>
</protein>
<feature type="region of interest" description="Disordered" evidence="1">
    <location>
        <begin position="55"/>
        <end position="139"/>
    </location>
</feature>
<gene>
    <name evidence="2" type="ORF">AAF712_009246</name>
</gene>
<proteinExistence type="predicted"/>
<keyword evidence="3" id="KW-1185">Reference proteome</keyword>
<evidence type="ECO:0000313" key="3">
    <source>
        <dbReference type="Proteomes" id="UP001437256"/>
    </source>
</evidence>
<evidence type="ECO:0000256" key="1">
    <source>
        <dbReference type="SAM" id="MobiDB-lite"/>
    </source>
</evidence>
<sequence length="139" mass="15414">MSRTRQDSLSSLSSTSSCCFTSSESAASLPDLLRGSPPLDPNRLGIDIEAIKKLPKPAYRDPFNRDPVLAEPSSSTREPSPMLWYKSPLLNDYGSIHDEEPLSRRPPGSVEDKDINHEPQNREQRSQTLPPQVDGEQGL</sequence>
<organism evidence="2 3">
    <name type="scientific">Marasmius tenuissimus</name>
    <dbReference type="NCBI Taxonomy" id="585030"/>
    <lineage>
        <taxon>Eukaryota</taxon>
        <taxon>Fungi</taxon>
        <taxon>Dikarya</taxon>
        <taxon>Basidiomycota</taxon>
        <taxon>Agaricomycotina</taxon>
        <taxon>Agaricomycetes</taxon>
        <taxon>Agaricomycetidae</taxon>
        <taxon>Agaricales</taxon>
        <taxon>Marasmiineae</taxon>
        <taxon>Marasmiaceae</taxon>
        <taxon>Marasmius</taxon>
    </lineage>
</organism>
<accession>A0ABR2ZQ41</accession>
<feature type="region of interest" description="Disordered" evidence="1">
    <location>
        <begin position="1"/>
        <end position="43"/>
    </location>
</feature>
<reference evidence="2 3" key="1">
    <citation type="submission" date="2024-05" db="EMBL/GenBank/DDBJ databases">
        <title>A draft genome resource for the thread blight pathogen Marasmius tenuissimus strain MS-2.</title>
        <authorList>
            <person name="Yulfo-Soto G.E."/>
            <person name="Baruah I.K."/>
            <person name="Amoako-Attah I."/>
            <person name="Bukari Y."/>
            <person name="Meinhardt L.W."/>
            <person name="Bailey B.A."/>
            <person name="Cohen S.P."/>
        </authorList>
    </citation>
    <scope>NUCLEOTIDE SEQUENCE [LARGE SCALE GENOMIC DNA]</scope>
    <source>
        <strain evidence="2 3">MS-2</strain>
    </source>
</reference>
<evidence type="ECO:0000313" key="2">
    <source>
        <dbReference type="EMBL" id="KAL0063801.1"/>
    </source>
</evidence>
<feature type="compositionally biased region" description="Low complexity" evidence="1">
    <location>
        <begin position="8"/>
        <end position="28"/>
    </location>
</feature>